<dbReference type="HOGENOM" id="CLU_024820_0_1_1"/>
<evidence type="ECO:0000256" key="4">
    <source>
        <dbReference type="SAM" id="MobiDB-lite"/>
    </source>
</evidence>
<dbReference type="Proteomes" id="UP000014500">
    <property type="component" value="Unassembled WGS sequence"/>
</dbReference>
<dbReference type="PhylomeDB" id="T1J2N2"/>
<dbReference type="STRING" id="126957.T1J2N2"/>
<comment type="similarity">
    <text evidence="2">Belongs to the ESS2 family.</text>
</comment>
<dbReference type="PANTHER" id="PTHR12940">
    <property type="entry name" value="ES-2 PROTEIN - RELATED"/>
    <property type="match status" value="1"/>
</dbReference>
<reference evidence="6" key="1">
    <citation type="submission" date="2011-05" db="EMBL/GenBank/DDBJ databases">
        <authorList>
            <person name="Richards S.R."/>
            <person name="Qu J."/>
            <person name="Jiang H."/>
            <person name="Jhangiani S.N."/>
            <person name="Agravi P."/>
            <person name="Goodspeed R."/>
            <person name="Gross S."/>
            <person name="Mandapat C."/>
            <person name="Jackson L."/>
            <person name="Mathew T."/>
            <person name="Pu L."/>
            <person name="Thornton R."/>
            <person name="Saada N."/>
            <person name="Wilczek-Boney K.B."/>
            <person name="Lee S."/>
            <person name="Kovar C."/>
            <person name="Wu Y."/>
            <person name="Scherer S.E."/>
            <person name="Worley K.C."/>
            <person name="Muzny D.M."/>
            <person name="Gibbs R."/>
        </authorList>
    </citation>
    <scope>NUCLEOTIDE SEQUENCE</scope>
    <source>
        <strain evidence="6">Brora</strain>
    </source>
</reference>
<accession>T1J2N2</accession>
<evidence type="ECO:0000313" key="5">
    <source>
        <dbReference type="EnsemblMetazoa" id="SMAR007830-PA"/>
    </source>
</evidence>
<dbReference type="GO" id="GO:0071013">
    <property type="term" value="C:catalytic step 2 spliceosome"/>
    <property type="evidence" value="ECO:0007669"/>
    <property type="project" value="TreeGrafter"/>
</dbReference>
<reference evidence="5" key="2">
    <citation type="submission" date="2015-02" db="UniProtKB">
        <authorList>
            <consortium name="EnsemblMetazoa"/>
        </authorList>
    </citation>
    <scope>IDENTIFICATION</scope>
</reference>
<evidence type="ECO:0000256" key="1">
    <source>
        <dbReference type="ARBA" id="ARBA00004123"/>
    </source>
</evidence>
<evidence type="ECO:0000256" key="2">
    <source>
        <dbReference type="ARBA" id="ARBA00009072"/>
    </source>
</evidence>
<dbReference type="eggNOG" id="KOG2627">
    <property type="taxonomic scope" value="Eukaryota"/>
</dbReference>
<keyword evidence="3" id="KW-0539">Nucleus</keyword>
<feature type="compositionally biased region" description="Polar residues" evidence="4">
    <location>
        <begin position="82"/>
        <end position="102"/>
    </location>
</feature>
<dbReference type="InterPro" id="IPR019148">
    <property type="entry name" value="Nuclear_protein_DGCR14_ESS-2"/>
</dbReference>
<dbReference type="AlphaFoldDB" id="T1J2N2"/>
<comment type="subcellular location">
    <subcellularLocation>
        <location evidence="1">Nucleus</location>
    </subcellularLocation>
</comment>
<evidence type="ECO:0000256" key="3">
    <source>
        <dbReference type="ARBA" id="ARBA00023242"/>
    </source>
</evidence>
<dbReference type="EMBL" id="JH431806">
    <property type="status" value="NOT_ANNOTATED_CDS"/>
    <property type="molecule type" value="Genomic_DNA"/>
</dbReference>
<dbReference type="PANTHER" id="PTHR12940:SF0">
    <property type="entry name" value="SPLICING FACTOR ESS-2 HOMOLOG"/>
    <property type="match status" value="1"/>
</dbReference>
<name>T1J2N2_STRMM</name>
<dbReference type="Pfam" id="PF09751">
    <property type="entry name" value="Es2"/>
    <property type="match status" value="1"/>
</dbReference>
<proteinExistence type="inferred from homology"/>
<dbReference type="EnsemblMetazoa" id="SMAR007830-RA">
    <property type="protein sequence ID" value="SMAR007830-PA"/>
    <property type="gene ID" value="SMAR007830"/>
</dbReference>
<sequence>MISTHNQTLSVVDDNVFKIPATPAPRKKLKILDEDSYTQDLENIIERSFFPDLPKLRAQTEYIKALEENDVNKLREIRSKYGTRTGSRPGTSILNSPSTFETPETHGTPGDSIDEYNLSEKSDSSENREKTKNVSLDTYLARHTSEDNASFSTIMEDAKKEHREKYTWLYEREENFNRNKNEILALPSIERQALEYNRPCELDMWDYKNQNSLMYVPGGMELSDQEKADLRNKQRQIVHVNTCFEKSPFNEHANRQAISEAAQIQARMKEGKIGIDGKELLPSDSPKVNGYGFVVTPSPAPGVDASPLMTWGEIEGTPFLLDSGNTPASTRTPGPSFHIADMPARDKLAHELADKARQKNKLTKKDALKRMHDNLVTPKRLESMSPAAQRLASSRLRIRMGTDKALMASYTPSRPTTGSIASTPNCTPTPLSGQLSLVSPRAVIKELKKVSEAGTSLTDNLLQIPTIVKRKSAADFFRSEN</sequence>
<feature type="compositionally biased region" description="Basic and acidic residues" evidence="4">
    <location>
        <begin position="118"/>
        <end position="132"/>
    </location>
</feature>
<dbReference type="OMA" id="AQNDYLD"/>
<keyword evidence="6" id="KW-1185">Reference proteome</keyword>
<evidence type="ECO:0000313" key="6">
    <source>
        <dbReference type="Proteomes" id="UP000014500"/>
    </source>
</evidence>
<feature type="region of interest" description="Disordered" evidence="4">
    <location>
        <begin position="80"/>
        <end position="134"/>
    </location>
</feature>
<organism evidence="5 6">
    <name type="scientific">Strigamia maritima</name>
    <name type="common">European centipede</name>
    <name type="synonym">Geophilus maritimus</name>
    <dbReference type="NCBI Taxonomy" id="126957"/>
    <lineage>
        <taxon>Eukaryota</taxon>
        <taxon>Metazoa</taxon>
        <taxon>Ecdysozoa</taxon>
        <taxon>Arthropoda</taxon>
        <taxon>Myriapoda</taxon>
        <taxon>Chilopoda</taxon>
        <taxon>Pleurostigmophora</taxon>
        <taxon>Geophilomorpha</taxon>
        <taxon>Linotaeniidae</taxon>
        <taxon>Strigamia</taxon>
    </lineage>
</organism>
<protein>
    <submittedName>
        <fullName evidence="5">Uncharacterized protein</fullName>
    </submittedName>
</protein>